<dbReference type="GO" id="GO:0005737">
    <property type="term" value="C:cytoplasm"/>
    <property type="evidence" value="ECO:0007669"/>
    <property type="project" value="UniProtKB-SubCell"/>
</dbReference>
<comment type="subcellular location">
    <subcellularLocation>
        <location evidence="3">Cytoplasm</location>
    </subcellularLocation>
</comment>
<dbReference type="SUPFAM" id="SSF52540">
    <property type="entry name" value="P-loop containing nucleoside triphosphate hydrolases"/>
    <property type="match status" value="1"/>
</dbReference>
<dbReference type="Pfam" id="PF01926">
    <property type="entry name" value="MMR_HSR1"/>
    <property type="match status" value="1"/>
</dbReference>
<dbReference type="Gene3D" id="3.40.50.300">
    <property type="entry name" value="P-loop containing nucleotide triphosphate hydrolases"/>
    <property type="match status" value="1"/>
</dbReference>
<sequence>MSIQWFPGHMTKAMRTMQEAAKTVDAFGYVLDARAPASCFNPEFEKIVGAKPCVFILNKCDLADEAATQKWQEFLSRKAPTVRVSATASKDAGKIVSALEAATQKTREKHQAKGVYRPVRCMIIGVPNCGKSTIINCLAGRKTVVTGDRPGVTKGKQWVRLKNGLELLDTPGTLWPKFEDQQKAYRLCFIGSIKDDVTDGAEVAKKLLAAVWQLYPQSISSRYGFEFSDEQQAFAQVAARRGFLLRGGEIDEERTAKAVADDFRKGKLGRITLELPEEV</sequence>
<dbReference type="PIRSF" id="PIRSF006230">
    <property type="entry name" value="MG442"/>
    <property type="match status" value="1"/>
</dbReference>
<dbReference type="PANTHER" id="PTHR45782:SF4">
    <property type="entry name" value="MITOCHONDRIAL RIBOSOME-ASSOCIATED GTPASE 1"/>
    <property type="match status" value="1"/>
</dbReference>
<comment type="similarity">
    <text evidence="3">Belongs to the TRAFAC class YlqF/YawG GTPase family. MTG1 subfamily.</text>
</comment>
<accession>A0A9D1MWC5</accession>
<name>A0A9D1MWC5_9BACT</name>
<evidence type="ECO:0000259" key="5">
    <source>
        <dbReference type="PROSITE" id="PS51721"/>
    </source>
</evidence>
<dbReference type="InterPro" id="IPR030378">
    <property type="entry name" value="G_CP_dom"/>
</dbReference>
<evidence type="ECO:0000313" key="6">
    <source>
        <dbReference type="EMBL" id="HIU90501.1"/>
    </source>
</evidence>
<dbReference type="GO" id="GO:0006412">
    <property type="term" value="P:translation"/>
    <property type="evidence" value="ECO:0007669"/>
    <property type="project" value="TreeGrafter"/>
</dbReference>
<gene>
    <name evidence="6" type="primary">ylqF</name>
    <name evidence="6" type="ORF">IAC72_00605</name>
</gene>
<feature type="domain" description="CP-type G" evidence="5">
    <location>
        <begin position="14"/>
        <end position="176"/>
    </location>
</feature>
<evidence type="ECO:0000256" key="1">
    <source>
        <dbReference type="ARBA" id="ARBA00022741"/>
    </source>
</evidence>
<evidence type="ECO:0000256" key="2">
    <source>
        <dbReference type="ARBA" id="ARBA00023134"/>
    </source>
</evidence>
<dbReference type="GO" id="GO:0003924">
    <property type="term" value="F:GTPase activity"/>
    <property type="evidence" value="ECO:0007669"/>
    <property type="project" value="TreeGrafter"/>
</dbReference>
<dbReference type="InterPro" id="IPR027417">
    <property type="entry name" value="P-loop_NTPase"/>
</dbReference>
<feature type="binding site" evidence="4">
    <location>
        <begin position="58"/>
        <end position="61"/>
    </location>
    <ligand>
        <name>GTP</name>
        <dbReference type="ChEBI" id="CHEBI:37565"/>
    </ligand>
</feature>
<keyword evidence="2 3" id="KW-0342">GTP-binding</keyword>
<dbReference type="PANTHER" id="PTHR45782">
    <property type="entry name" value="MITOCHONDRIAL RIBOSOME-ASSOCIATED GTPASE 1"/>
    <property type="match status" value="1"/>
</dbReference>
<evidence type="ECO:0000256" key="4">
    <source>
        <dbReference type="PIRSR" id="PIRSR006230-1"/>
    </source>
</evidence>
<dbReference type="InterPro" id="IPR019991">
    <property type="entry name" value="GTP-bd_ribosome_bgen"/>
</dbReference>
<dbReference type="EMBL" id="DVOC01000014">
    <property type="protein sequence ID" value="HIU90501.1"/>
    <property type="molecule type" value="Genomic_DNA"/>
</dbReference>
<comment type="function">
    <text evidence="3">Required for a late step of 50S ribosomal subunit assembly. Has GTPase activity.</text>
</comment>
<comment type="caution">
    <text evidence="6">The sequence shown here is derived from an EMBL/GenBank/DDBJ whole genome shotgun (WGS) entry which is preliminary data.</text>
</comment>
<dbReference type="GO" id="GO:0005525">
    <property type="term" value="F:GTP binding"/>
    <property type="evidence" value="ECO:0007669"/>
    <property type="project" value="UniProtKB-KW"/>
</dbReference>
<proteinExistence type="inferred from homology"/>
<dbReference type="InterPro" id="IPR006073">
    <property type="entry name" value="GTP-bd"/>
</dbReference>
<dbReference type="Gene3D" id="1.10.1580.10">
    <property type="match status" value="1"/>
</dbReference>
<dbReference type="CDD" id="cd01856">
    <property type="entry name" value="YlqF"/>
    <property type="match status" value="1"/>
</dbReference>
<evidence type="ECO:0000256" key="3">
    <source>
        <dbReference type="PIRNR" id="PIRNR006230"/>
    </source>
</evidence>
<keyword evidence="1 3" id="KW-0547">Nucleotide-binding</keyword>
<feature type="binding site" evidence="4">
    <location>
        <position position="172"/>
    </location>
    <ligand>
        <name>GTP</name>
        <dbReference type="ChEBI" id="CHEBI:37565"/>
    </ligand>
</feature>
<reference evidence="6" key="2">
    <citation type="journal article" date="2021" name="PeerJ">
        <title>Extensive microbial diversity within the chicken gut microbiome revealed by metagenomics and culture.</title>
        <authorList>
            <person name="Gilroy R."/>
            <person name="Ravi A."/>
            <person name="Getino M."/>
            <person name="Pursley I."/>
            <person name="Horton D.L."/>
            <person name="Alikhan N.F."/>
            <person name="Baker D."/>
            <person name="Gharbi K."/>
            <person name="Hall N."/>
            <person name="Watson M."/>
            <person name="Adriaenssens E.M."/>
            <person name="Foster-Nyarko E."/>
            <person name="Jarju S."/>
            <person name="Secka A."/>
            <person name="Antonio M."/>
            <person name="Oren A."/>
            <person name="Chaudhuri R.R."/>
            <person name="La Ragione R."/>
            <person name="Hildebrand F."/>
            <person name="Pallen M.J."/>
        </authorList>
    </citation>
    <scope>NUCLEOTIDE SEQUENCE</scope>
    <source>
        <strain evidence="6">ChiHjej12B11-7776</strain>
    </source>
</reference>
<dbReference type="InterPro" id="IPR023179">
    <property type="entry name" value="GTP-bd_ortho_bundle_sf"/>
</dbReference>
<protein>
    <recommendedName>
        <fullName evidence="3">Ribosome biogenesis GTPase A</fullName>
    </recommendedName>
</protein>
<keyword evidence="3" id="KW-0963">Cytoplasm</keyword>
<feature type="binding site" evidence="4">
    <location>
        <begin position="128"/>
        <end position="133"/>
    </location>
    <ligand>
        <name>GTP</name>
        <dbReference type="ChEBI" id="CHEBI:37565"/>
    </ligand>
</feature>
<dbReference type="InterPro" id="IPR016478">
    <property type="entry name" value="GTPase_MTG1"/>
</dbReference>
<organism evidence="6 7">
    <name type="scientific">Candidatus Fimimonas merdipullorum</name>
    <dbReference type="NCBI Taxonomy" id="2840822"/>
    <lineage>
        <taxon>Bacteria</taxon>
        <taxon>Pseudomonadati</taxon>
        <taxon>Myxococcota</taxon>
        <taxon>Myxococcia</taxon>
        <taxon>Myxococcales</taxon>
        <taxon>Cystobacterineae</taxon>
        <taxon>Myxococcaceae</taxon>
        <taxon>Myxococcaceae incertae sedis</taxon>
        <taxon>Candidatus Fimimonas</taxon>
    </lineage>
</organism>
<dbReference type="NCBIfam" id="TIGR03596">
    <property type="entry name" value="GTPase_YlqF"/>
    <property type="match status" value="1"/>
</dbReference>
<evidence type="ECO:0000313" key="7">
    <source>
        <dbReference type="Proteomes" id="UP000886852"/>
    </source>
</evidence>
<reference evidence="6" key="1">
    <citation type="submission" date="2020-10" db="EMBL/GenBank/DDBJ databases">
        <authorList>
            <person name="Gilroy R."/>
        </authorList>
    </citation>
    <scope>NUCLEOTIDE SEQUENCE</scope>
    <source>
        <strain evidence="6">ChiHjej12B11-7776</strain>
    </source>
</reference>
<dbReference type="Proteomes" id="UP000886852">
    <property type="component" value="Unassembled WGS sequence"/>
</dbReference>
<dbReference type="AlphaFoldDB" id="A0A9D1MWC5"/>
<dbReference type="PROSITE" id="PS51721">
    <property type="entry name" value="G_CP"/>
    <property type="match status" value="1"/>
</dbReference>